<dbReference type="EMBL" id="CAXAMM010019391">
    <property type="protein sequence ID" value="CAK9045607.1"/>
    <property type="molecule type" value="Genomic_DNA"/>
</dbReference>
<feature type="compositionally biased region" description="Acidic residues" evidence="3">
    <location>
        <begin position="493"/>
        <end position="502"/>
    </location>
</feature>
<sequence>MQRQESTDGEATVRIATQRALPAHQAYLQDHLQRMHNEIESTTRKLELEKRRLNKLDEDAARMRSECTEKTLKVQKDGQGVPLKKLENRLAKAIAQLNLLGHENAECRNRIDVVRRERLQLIQVFKKLQQDIKDNMSTVSQIHRESDAARREQEERMHKMAALKKQVEEERKAFKRRVQELKVQYKEREQYELKERVKMVKESDKKEELDGKGSKTRSLKADEEEHFNSTLVMRRILKLAFLNAIQRRSSVMLRHIRQHQKNIEVFEQAFATIKSTTGISDIEEIVKIFVALEQRNFSLLTYVNALNREIEALDKQNRQLKEQLANQQDIEAESEKKRIAALTDLKSQIESTAAATEDNKLQASQQSEIIDRCRPVIHYILKTVERENRGFGGHPAPEFGSTGENLFGWLTYIEKTLTQWKDFLPDPRDKGHFKTPNKNYKYTVGNQVLALQPKKPNTQPVSLVKPSELPSAANFFLEQGPNQRAAMAGREEDSSDDEEELMEREKKRAAEEQDRLRIARRAAAEKLRLDAERWAEIRLAGLREELRHIRAMASNQRRPRLRALQLELHPDKQPEQRRSAVQPLFLLVQKEWESLLEAEQSEHEMHEMCERHEKSTKSHSKNRAPQTQGPSSWEWARRQATAFSEDAMNQGPNASRSRHGFQRNRRQQGQEGATNNFFKPAAATNSPSCSFNEHEATADTDTDDGEDRNQIEMGTHWTPEQEDDEDTGIVPLLATRIFENVMHAFSSIQLARRSRGLDAEKPGHPWRAKMDRLEAEAWRLYAKQQCEGGFHKFAVAEHLHKAINLYPARGELYLDRARSRLNFVCPALDLVQIQTKVSSEMQLQILEDCEAALARDSSLLDAFDLAIRLRYIRFELVEVQTLAAQGRRSALVSCNARAGDFTSWRRCAKAVSRGLERAQGALKAKQHRQVPQILEVFFNKQRPSDSFRKLTQQLGKTPGLPRGAFRPSAVWPNARADSSILSMATSFILWM</sequence>
<feature type="region of interest" description="Disordered" evidence="3">
    <location>
        <begin position="599"/>
        <end position="724"/>
    </location>
</feature>
<accession>A0ABP0M4H1</accession>
<organism evidence="5 6">
    <name type="scientific">Durusdinium trenchii</name>
    <dbReference type="NCBI Taxonomy" id="1381693"/>
    <lineage>
        <taxon>Eukaryota</taxon>
        <taxon>Sar</taxon>
        <taxon>Alveolata</taxon>
        <taxon>Dinophyceae</taxon>
        <taxon>Suessiales</taxon>
        <taxon>Symbiodiniaceae</taxon>
        <taxon>Durusdinium</taxon>
    </lineage>
</organism>
<evidence type="ECO:0000313" key="6">
    <source>
        <dbReference type="Proteomes" id="UP001642464"/>
    </source>
</evidence>
<evidence type="ECO:0000256" key="2">
    <source>
        <dbReference type="SAM" id="Coils"/>
    </source>
</evidence>
<feature type="compositionally biased region" description="Basic residues" evidence="3">
    <location>
        <begin position="656"/>
        <end position="666"/>
    </location>
</feature>
<proteinExistence type="predicted"/>
<dbReference type="Proteomes" id="UP001642464">
    <property type="component" value="Unassembled WGS sequence"/>
</dbReference>
<dbReference type="Pfam" id="PF21773">
    <property type="entry name" value="ODAD1_CC"/>
    <property type="match status" value="2"/>
</dbReference>
<keyword evidence="6" id="KW-1185">Reference proteome</keyword>
<reference evidence="5 6" key="1">
    <citation type="submission" date="2024-02" db="EMBL/GenBank/DDBJ databases">
        <authorList>
            <person name="Chen Y."/>
            <person name="Shah S."/>
            <person name="Dougan E. K."/>
            <person name="Thang M."/>
            <person name="Chan C."/>
        </authorList>
    </citation>
    <scope>NUCLEOTIDE SEQUENCE [LARGE SCALE GENOMIC DNA]</scope>
</reference>
<dbReference type="InterPro" id="IPR049258">
    <property type="entry name" value="ODAD1_CC"/>
</dbReference>
<evidence type="ECO:0000259" key="4">
    <source>
        <dbReference type="Pfam" id="PF21773"/>
    </source>
</evidence>
<dbReference type="PANTHER" id="PTHR21694:SF18">
    <property type="entry name" value="COILED-COIL DOMAIN-CONTAINING PROTEIN 63"/>
    <property type="match status" value="1"/>
</dbReference>
<feature type="domain" description="ODAD1 central coiled coil region" evidence="4">
    <location>
        <begin position="84"/>
        <end position="228"/>
    </location>
</feature>
<name>A0ABP0M4H1_9DINO</name>
<feature type="coiled-coil region" evidence="2">
    <location>
        <begin position="150"/>
        <end position="184"/>
    </location>
</feature>
<feature type="coiled-coil region" evidence="2">
    <location>
        <begin position="32"/>
        <end position="103"/>
    </location>
</feature>
<gene>
    <name evidence="5" type="ORF">SCF082_LOCUS25767</name>
</gene>
<dbReference type="InterPro" id="IPR051876">
    <property type="entry name" value="ODA-DC/CCD"/>
</dbReference>
<feature type="compositionally biased region" description="Polar residues" evidence="3">
    <location>
        <begin position="667"/>
        <end position="691"/>
    </location>
</feature>
<feature type="compositionally biased region" description="Basic and acidic residues" evidence="3">
    <location>
        <begin position="503"/>
        <end position="512"/>
    </location>
</feature>
<evidence type="ECO:0000256" key="1">
    <source>
        <dbReference type="ARBA" id="ARBA00023054"/>
    </source>
</evidence>
<feature type="region of interest" description="Disordered" evidence="3">
    <location>
        <begin position="202"/>
        <end position="221"/>
    </location>
</feature>
<feature type="region of interest" description="Disordered" evidence="3">
    <location>
        <begin position="482"/>
        <end position="512"/>
    </location>
</feature>
<comment type="caution">
    <text evidence="5">The sequence shown here is derived from an EMBL/GenBank/DDBJ whole genome shotgun (WGS) entry which is preliminary data.</text>
</comment>
<keyword evidence="1 2" id="KW-0175">Coiled coil</keyword>
<protein>
    <submittedName>
        <fullName evidence="5">Outer dynein arm protein 1 (Docking complex component 2)</fullName>
    </submittedName>
</protein>
<evidence type="ECO:0000313" key="5">
    <source>
        <dbReference type="EMBL" id="CAK9045607.1"/>
    </source>
</evidence>
<feature type="compositionally biased region" description="Basic and acidic residues" evidence="3">
    <location>
        <begin position="600"/>
        <end position="616"/>
    </location>
</feature>
<evidence type="ECO:0000256" key="3">
    <source>
        <dbReference type="SAM" id="MobiDB-lite"/>
    </source>
</evidence>
<dbReference type="PANTHER" id="PTHR21694">
    <property type="entry name" value="COILED-COIL DOMAIN-CONTAINING PROTEIN 63"/>
    <property type="match status" value="1"/>
</dbReference>
<feature type="coiled-coil region" evidence="2">
    <location>
        <begin position="303"/>
        <end position="337"/>
    </location>
</feature>
<feature type="domain" description="ODAD1 central coiled coil region" evidence="4">
    <location>
        <begin position="257"/>
        <end position="385"/>
    </location>
</feature>